<protein>
    <submittedName>
        <fullName evidence="1">Uncharacterized protein</fullName>
    </submittedName>
</protein>
<name>A0A382TBJ3_9ZZZZ</name>
<dbReference type="Pfam" id="PF13350">
    <property type="entry name" value="Y_phosphatase3"/>
    <property type="match status" value="1"/>
</dbReference>
<dbReference type="EMBL" id="UINC01135392">
    <property type="protein sequence ID" value="SVD19504.1"/>
    <property type="molecule type" value="Genomic_DNA"/>
</dbReference>
<dbReference type="Gene3D" id="3.90.190.10">
    <property type="entry name" value="Protein tyrosine phosphatase superfamily"/>
    <property type="match status" value="1"/>
</dbReference>
<dbReference type="SUPFAM" id="SSF52799">
    <property type="entry name" value="(Phosphotyrosine protein) phosphatases II"/>
    <property type="match status" value="1"/>
</dbReference>
<accession>A0A382TBJ3</accession>
<proteinExistence type="predicted"/>
<gene>
    <name evidence="1" type="ORF">METZ01_LOCUS372358</name>
</gene>
<dbReference type="AlphaFoldDB" id="A0A382TBJ3"/>
<dbReference type="InterPro" id="IPR026893">
    <property type="entry name" value="Tyr/Ser_Pase_IphP-type"/>
</dbReference>
<reference evidence="1" key="1">
    <citation type="submission" date="2018-05" db="EMBL/GenBank/DDBJ databases">
        <authorList>
            <person name="Lanie J.A."/>
            <person name="Ng W.-L."/>
            <person name="Kazmierczak K.M."/>
            <person name="Andrzejewski T.M."/>
            <person name="Davidsen T.M."/>
            <person name="Wayne K.J."/>
            <person name="Tettelin H."/>
            <person name="Glass J.I."/>
            <person name="Rusch D."/>
            <person name="Podicherti R."/>
            <person name="Tsui H.-C.T."/>
            <person name="Winkler M.E."/>
        </authorList>
    </citation>
    <scope>NUCLEOTIDE SEQUENCE</scope>
</reference>
<evidence type="ECO:0000313" key="1">
    <source>
        <dbReference type="EMBL" id="SVD19504.1"/>
    </source>
</evidence>
<sequence>MNIGEPQRFIPLEGCFNFRDLGGYQAQDNRTVKYRTLFRADNPQFLTEADAAYVASDLGVAVVIDLRNPEDALESERWPQPSSPIRYANVP</sequence>
<organism evidence="1">
    <name type="scientific">marine metagenome</name>
    <dbReference type="NCBI Taxonomy" id="408172"/>
    <lineage>
        <taxon>unclassified sequences</taxon>
        <taxon>metagenomes</taxon>
        <taxon>ecological metagenomes</taxon>
    </lineage>
</organism>
<feature type="non-terminal residue" evidence="1">
    <location>
        <position position="91"/>
    </location>
</feature>
<dbReference type="InterPro" id="IPR029021">
    <property type="entry name" value="Prot-tyrosine_phosphatase-like"/>
</dbReference>
<dbReference type="GO" id="GO:0004721">
    <property type="term" value="F:phosphoprotein phosphatase activity"/>
    <property type="evidence" value="ECO:0007669"/>
    <property type="project" value="InterPro"/>
</dbReference>